<reference evidence="2 3" key="1">
    <citation type="submission" date="2024-06" db="EMBL/GenBank/DDBJ databases">
        <title>A chromosome level genome sequence of Diviner's sage (Salvia divinorum).</title>
        <authorList>
            <person name="Ford S.A."/>
            <person name="Ro D.-K."/>
            <person name="Ness R.W."/>
            <person name="Phillips M.A."/>
        </authorList>
    </citation>
    <scope>NUCLEOTIDE SEQUENCE [LARGE SCALE GENOMIC DNA]</scope>
    <source>
        <strain evidence="2">SAF-2024a</strain>
        <tissue evidence="2">Leaf</tissue>
    </source>
</reference>
<keyword evidence="3" id="KW-1185">Reference proteome</keyword>
<proteinExistence type="predicted"/>
<dbReference type="EMBL" id="JBEAFC010000011">
    <property type="protein sequence ID" value="KAL1537598.1"/>
    <property type="molecule type" value="Genomic_DNA"/>
</dbReference>
<evidence type="ECO:0000313" key="3">
    <source>
        <dbReference type="Proteomes" id="UP001567538"/>
    </source>
</evidence>
<name>A0ABD1G0H0_SALDI</name>
<accession>A0ABD1G0H0</accession>
<dbReference type="Proteomes" id="UP001567538">
    <property type="component" value="Unassembled WGS sequence"/>
</dbReference>
<evidence type="ECO:0000256" key="1">
    <source>
        <dbReference type="SAM" id="MobiDB-lite"/>
    </source>
</evidence>
<protein>
    <submittedName>
        <fullName evidence="2">Uncharacterized protein</fullName>
    </submittedName>
</protein>
<feature type="region of interest" description="Disordered" evidence="1">
    <location>
        <begin position="1"/>
        <end position="20"/>
    </location>
</feature>
<sequence length="198" mass="21160">MVEVETEVEEAEAEREAEEAETEVVEAGMEVEAVEKAAVEAMEVEGATGAAMVAADRRCLSLEIEPFAFLIFFLSQICRHFLRSLGGVAAVVVLASHLTSSPSSLNFSPSRLFQFETNLFLPDLIAERKRPTTSLLLAATQRRCLFASAFGAAALSFSGEDSPSPSPSLLLAAAVSTAYGQALRRPGRSSFRQQLSGG</sequence>
<organism evidence="2 3">
    <name type="scientific">Salvia divinorum</name>
    <name type="common">Maria pastora</name>
    <name type="synonym">Diviner's sage</name>
    <dbReference type="NCBI Taxonomy" id="28513"/>
    <lineage>
        <taxon>Eukaryota</taxon>
        <taxon>Viridiplantae</taxon>
        <taxon>Streptophyta</taxon>
        <taxon>Embryophyta</taxon>
        <taxon>Tracheophyta</taxon>
        <taxon>Spermatophyta</taxon>
        <taxon>Magnoliopsida</taxon>
        <taxon>eudicotyledons</taxon>
        <taxon>Gunneridae</taxon>
        <taxon>Pentapetalae</taxon>
        <taxon>asterids</taxon>
        <taxon>lamiids</taxon>
        <taxon>Lamiales</taxon>
        <taxon>Lamiaceae</taxon>
        <taxon>Nepetoideae</taxon>
        <taxon>Mentheae</taxon>
        <taxon>Salviinae</taxon>
        <taxon>Salvia</taxon>
        <taxon>Salvia subgen. Calosphace</taxon>
    </lineage>
</organism>
<comment type="caution">
    <text evidence="2">The sequence shown here is derived from an EMBL/GenBank/DDBJ whole genome shotgun (WGS) entry which is preliminary data.</text>
</comment>
<gene>
    <name evidence="2" type="ORF">AAHA92_30093</name>
</gene>
<dbReference type="AlphaFoldDB" id="A0ABD1G0H0"/>
<evidence type="ECO:0000313" key="2">
    <source>
        <dbReference type="EMBL" id="KAL1537598.1"/>
    </source>
</evidence>